<evidence type="ECO:0000256" key="11">
    <source>
        <dbReference type="ARBA" id="ARBA00022967"/>
    </source>
</evidence>
<evidence type="ECO:0000256" key="6">
    <source>
        <dbReference type="ARBA" id="ARBA00022554"/>
    </source>
</evidence>
<keyword evidence="8" id="KW-0677">Repeat</keyword>
<accession>A0A8B0MFU6</accession>
<comment type="similarity">
    <text evidence="3">Belongs to the ABC transporter superfamily. ABCC family. Conjugate transporter (TC 3.A.1.208) subfamily.</text>
</comment>
<evidence type="ECO:0000259" key="19">
    <source>
        <dbReference type="PROSITE" id="PS50929"/>
    </source>
</evidence>
<dbReference type="EMBL" id="MW149402">
    <property type="protein sequence ID" value="QTW43702.1"/>
    <property type="molecule type" value="mRNA"/>
</dbReference>
<feature type="transmembrane region" description="Helical" evidence="17">
    <location>
        <begin position="931"/>
        <end position="954"/>
    </location>
</feature>
<sequence>MNFTEWCGGEFWDIDTIWYTDTPNFTQCFQNTVLGYLPVVVLLFFSFLEILVTWRNSTPRIPFTVLSCLKVIVTLLLIVCCSIQIYLKEDSRTVTSSDPEIVRNLVEASAYLISLFYLAYCHSQGCSTSGALFLTFFVDSLCKGILFRSELLRFQDDKTDEEMGKILLAFSVLVGSVFMFFLNCWADSISDPDYKKAENPCPQYSASFFNKLIFSWCTPLIVKGYKNPLTPDLLWDLLPSYRSEVVTKDFEKHYLTKSEIFAQPKFPTKESESMTVLKSSRSVLPALVKTFGWSFFTSSVLKLISDMLSLSTPSIMKMMISFAESHGKEEEQEAWKGYFYGILLFFTVLLQSLFLNSYFQTVMLIALKMRTTLIAAIYKKSLKVSQSSKKESSVGEIVNLMSVDVQRFMDVLPYLNMLWSAPLQICISGYFMYVELQEATFVGMGLLIITMPANFLLGRFLRKYQLQQMKLKDHRIKAMNEILSGMKVLKLYAWEESFIAQVLETRGKEIVVQKKAAYLNAVMSLFWTVAPFMVGLGAFAYYVLVGNTLTAQGAFVTLSYLNIMRMPLAMLPMMMVFLIQCNVSLKRINKFMNNEELDPFAVQHQESDSAVTVKNGTFKWDPETPEVLKNITFDIPKGALTAVVGTVGSGKSSLLSAILGELHKIEGSVNTVGKIAYVPQQAWIQNSTLKENITFCEANDEDRYQSVIEDCALKTDLEILPAGDETEIGEKGINLSGGQKQRVSLARAVYSKADLYLLDDPLSAVDSHVGKHIFEHVVGPNGCLKNTTRVLVTHGITFLPHTDHIIVLTDGKVSEQGSYEDLLQKNGDFAKFLIEYMNDDANSEVADEVKEQLKNTMGVKELQSQVSRKDSVSNYGSESDSPSLKKDDKENLKQPAEEKKPVFSSGTKLIEKEAVETGSVKLKVYFYYFKAIGLVGTIACVFFQALFTGSSIFGNYWLTLWAQDKFDKGKEFYLGIYGAIGALQAVATLFLMMIFGLTSLNASKILHRNMLLRIMKSPMSFFDTTPLGRIVNRFAKDVDVCDNTLPQNMRSWLSTFANFFATMISILMIIPLIIIVFIPATIIFVIIQMLYVNSSRQLKRLESVSRSPIYSHFGETITGAPTIRAFGRQKEFISQSDSKVDYNQVSYFPSVIANRWIAVRLEGIGNFITFGSAMFCILQQGTINQADVGFVISYSLSITQVLNWLVRMTADVETNIVGVERIMEYAELPLEAPWINQKRPESNWPQRGDVTLKNVGIRYRDGLDLVIHGINCRMEGGQKIGIVGRTGAGKSSLTVALFRIVETAIGSIEIDDLDISEIGLHDLRRKLTIIPQDPVLFSGTLRMNLDPFNSYSDFDIWNALSLSNLEKFVKELDKGLLFEVSEGGENLSVGQRQLVCLARALLRKTKVLILDEATAAVDLETDDLIQKTIRTEFADCTVLTIAHRINTILDYDKIMVLDKGELVEYDSPDTLMKNNNSMFYGLAKDAGLAGEEDNEKM</sequence>
<dbReference type="InterPro" id="IPR036640">
    <property type="entry name" value="ABC1_TM_sf"/>
</dbReference>
<dbReference type="CDD" id="cd03244">
    <property type="entry name" value="ABCC_MRP_domain2"/>
    <property type="match status" value="1"/>
</dbReference>
<feature type="transmembrane region" description="Helical" evidence="17">
    <location>
        <begin position="974"/>
        <end position="1000"/>
    </location>
</feature>
<evidence type="ECO:0000256" key="15">
    <source>
        <dbReference type="ARBA" id="ARBA00047523"/>
    </source>
</evidence>
<dbReference type="CDD" id="cd03250">
    <property type="entry name" value="ABCC_MRP_domain1"/>
    <property type="match status" value="1"/>
</dbReference>
<evidence type="ECO:0000256" key="10">
    <source>
        <dbReference type="ARBA" id="ARBA00022840"/>
    </source>
</evidence>
<evidence type="ECO:0000256" key="17">
    <source>
        <dbReference type="SAM" id="Phobius"/>
    </source>
</evidence>
<keyword evidence="10" id="KW-0067">ATP-binding</keyword>
<keyword evidence="7 17" id="KW-0812">Transmembrane</keyword>
<dbReference type="OrthoDB" id="6500128at2759"/>
<evidence type="ECO:0000256" key="12">
    <source>
        <dbReference type="ARBA" id="ARBA00022989"/>
    </source>
</evidence>
<keyword evidence="5" id="KW-1003">Cell membrane</keyword>
<evidence type="ECO:0000256" key="13">
    <source>
        <dbReference type="ARBA" id="ARBA00023136"/>
    </source>
</evidence>
<dbReference type="PANTHER" id="PTHR24223:SF443">
    <property type="entry name" value="MULTIDRUG-RESISTANCE LIKE PROTEIN 1, ISOFORM I"/>
    <property type="match status" value="1"/>
</dbReference>
<dbReference type="SUPFAM" id="SSF90123">
    <property type="entry name" value="ABC transporter transmembrane region"/>
    <property type="match status" value="2"/>
</dbReference>
<evidence type="ECO:0000256" key="1">
    <source>
        <dbReference type="ARBA" id="ARBA00004128"/>
    </source>
</evidence>
<evidence type="ECO:0000313" key="20">
    <source>
        <dbReference type="EMBL" id="QTW43702.1"/>
    </source>
</evidence>
<dbReference type="PROSITE" id="PS50929">
    <property type="entry name" value="ABC_TM1F"/>
    <property type="match status" value="2"/>
</dbReference>
<evidence type="ECO:0000256" key="7">
    <source>
        <dbReference type="ARBA" id="ARBA00022692"/>
    </source>
</evidence>
<dbReference type="Gene3D" id="1.20.1560.10">
    <property type="entry name" value="ABC transporter type 1, transmembrane domain"/>
    <property type="match status" value="2"/>
</dbReference>
<dbReference type="FunFam" id="3.40.50.300:FF:000293">
    <property type="entry name" value="ATP binding cassette subfamily C member 1"/>
    <property type="match status" value="1"/>
</dbReference>
<keyword evidence="13 17" id="KW-0472">Membrane</keyword>
<keyword evidence="12 17" id="KW-1133">Transmembrane helix</keyword>
<comment type="subcellular location">
    <subcellularLocation>
        <location evidence="2">Cell membrane</location>
        <topology evidence="2">Multi-pass membrane protein</topology>
    </subcellularLocation>
    <subcellularLocation>
        <location evidence="1">Vacuole membrane</location>
        <topology evidence="1">Multi-pass membrane protein</topology>
    </subcellularLocation>
</comment>
<dbReference type="NCBIfam" id="TIGR00957">
    <property type="entry name" value="MRP_assoc_pro"/>
    <property type="match status" value="1"/>
</dbReference>
<evidence type="ECO:0000256" key="3">
    <source>
        <dbReference type="ARBA" id="ARBA00009726"/>
    </source>
</evidence>
<dbReference type="InterPro" id="IPR003593">
    <property type="entry name" value="AAA+_ATPase"/>
</dbReference>
<feature type="domain" description="ABC transmembrane type-1" evidence="19">
    <location>
        <begin position="296"/>
        <end position="580"/>
    </location>
</feature>
<keyword evidence="9" id="KW-0547">Nucleotide-binding</keyword>
<dbReference type="GO" id="GO:0000323">
    <property type="term" value="C:lytic vacuole"/>
    <property type="evidence" value="ECO:0007669"/>
    <property type="project" value="UniProtKB-ARBA"/>
</dbReference>
<feature type="compositionally biased region" description="Polar residues" evidence="16">
    <location>
        <begin position="864"/>
        <end position="882"/>
    </location>
</feature>
<feature type="transmembrane region" description="Helical" evidence="17">
    <location>
        <begin position="338"/>
        <end position="359"/>
    </location>
</feature>
<dbReference type="CDD" id="cd18603">
    <property type="entry name" value="ABC_6TM_MRP1_2_3_6_D2_like"/>
    <property type="match status" value="1"/>
</dbReference>
<dbReference type="FunFam" id="1.20.1560.10:FF:000001">
    <property type="entry name" value="ATP-binding cassette subfamily C member 1"/>
    <property type="match status" value="1"/>
</dbReference>
<feature type="transmembrane region" description="Helical" evidence="17">
    <location>
        <begin position="1059"/>
        <end position="1091"/>
    </location>
</feature>
<dbReference type="Gene3D" id="3.40.50.300">
    <property type="entry name" value="P-loop containing nucleotide triphosphate hydrolases"/>
    <property type="match status" value="2"/>
</dbReference>
<dbReference type="InterPro" id="IPR050173">
    <property type="entry name" value="ABC_transporter_C-like"/>
</dbReference>
<dbReference type="SMART" id="SM00382">
    <property type="entry name" value="AAA"/>
    <property type="match status" value="2"/>
</dbReference>
<feature type="transmembrane region" description="Helical" evidence="17">
    <location>
        <begin position="564"/>
        <end position="585"/>
    </location>
</feature>
<dbReference type="Pfam" id="PF00664">
    <property type="entry name" value="ABC_membrane"/>
    <property type="match status" value="2"/>
</dbReference>
<protein>
    <recommendedName>
        <fullName evidence="14">ABC-type glutathione-S-conjugate transporter</fullName>
        <ecNumber evidence="14">7.6.2.3</ecNumber>
    </recommendedName>
</protein>
<dbReference type="GO" id="GO:0016887">
    <property type="term" value="F:ATP hydrolysis activity"/>
    <property type="evidence" value="ECO:0007669"/>
    <property type="project" value="InterPro"/>
</dbReference>
<dbReference type="CDD" id="cd18595">
    <property type="entry name" value="ABC_6TM_MRP1_2_3_6_D1_like"/>
    <property type="match status" value="1"/>
</dbReference>
<feature type="transmembrane region" description="Helical" evidence="17">
    <location>
        <begin position="127"/>
        <end position="146"/>
    </location>
</feature>
<dbReference type="InterPro" id="IPR027417">
    <property type="entry name" value="P-loop_NTPase"/>
</dbReference>
<feature type="transmembrane region" description="Helical" evidence="17">
    <location>
        <begin position="64"/>
        <end position="86"/>
    </location>
</feature>
<dbReference type="GO" id="GO:0005886">
    <property type="term" value="C:plasma membrane"/>
    <property type="evidence" value="ECO:0007669"/>
    <property type="project" value="UniProtKB-SubCell"/>
</dbReference>
<dbReference type="FunFam" id="3.40.50.300:FF:000074">
    <property type="entry name" value="Multidrug resistance-associated protein 5 isoform 1"/>
    <property type="match status" value="1"/>
</dbReference>
<evidence type="ECO:0000259" key="18">
    <source>
        <dbReference type="PROSITE" id="PS50893"/>
    </source>
</evidence>
<dbReference type="InterPro" id="IPR011527">
    <property type="entry name" value="ABC1_TM_dom"/>
</dbReference>
<dbReference type="EC" id="7.6.2.3" evidence="14"/>
<evidence type="ECO:0000256" key="4">
    <source>
        <dbReference type="ARBA" id="ARBA00022448"/>
    </source>
</evidence>
<dbReference type="GO" id="GO:0005774">
    <property type="term" value="C:vacuolar membrane"/>
    <property type="evidence" value="ECO:0007669"/>
    <property type="project" value="UniProtKB-SubCell"/>
</dbReference>
<evidence type="ECO:0000256" key="2">
    <source>
        <dbReference type="ARBA" id="ARBA00004651"/>
    </source>
</evidence>
<dbReference type="InterPro" id="IPR005292">
    <property type="entry name" value="MRP"/>
</dbReference>
<dbReference type="SUPFAM" id="SSF52540">
    <property type="entry name" value="P-loop containing nucleoside triphosphate hydrolases"/>
    <property type="match status" value="2"/>
</dbReference>
<evidence type="ECO:0000256" key="14">
    <source>
        <dbReference type="ARBA" id="ARBA00024220"/>
    </source>
</evidence>
<feature type="transmembrane region" description="Helical" evidence="17">
    <location>
        <begin position="439"/>
        <end position="461"/>
    </location>
</feature>
<evidence type="ECO:0000256" key="9">
    <source>
        <dbReference type="ARBA" id="ARBA00022741"/>
    </source>
</evidence>
<dbReference type="PROSITE" id="PS00211">
    <property type="entry name" value="ABC_TRANSPORTER_1"/>
    <property type="match status" value="2"/>
</dbReference>
<feature type="compositionally biased region" description="Basic and acidic residues" evidence="16">
    <location>
        <begin position="883"/>
        <end position="900"/>
    </location>
</feature>
<feature type="transmembrane region" description="Helical" evidence="17">
    <location>
        <begin position="411"/>
        <end position="433"/>
    </location>
</feature>
<proteinExistence type="evidence at transcript level"/>
<dbReference type="Pfam" id="PF00005">
    <property type="entry name" value="ABC_tran"/>
    <property type="match status" value="2"/>
</dbReference>
<keyword evidence="11" id="KW-1278">Translocase</keyword>
<dbReference type="InterPro" id="IPR017871">
    <property type="entry name" value="ABC_transporter-like_CS"/>
</dbReference>
<feature type="transmembrane region" description="Helical" evidence="17">
    <location>
        <begin position="33"/>
        <end position="52"/>
    </location>
</feature>
<feature type="transmembrane region" description="Helical" evidence="17">
    <location>
        <begin position="516"/>
        <end position="544"/>
    </location>
</feature>
<dbReference type="FunFam" id="1.20.1560.10:FF:000020">
    <property type="entry name" value="ABC metal ion transporter"/>
    <property type="match status" value="1"/>
</dbReference>
<evidence type="ECO:0000256" key="8">
    <source>
        <dbReference type="ARBA" id="ARBA00022737"/>
    </source>
</evidence>
<evidence type="ECO:0000256" key="16">
    <source>
        <dbReference type="SAM" id="MobiDB-lite"/>
    </source>
</evidence>
<dbReference type="Pfam" id="PF24357">
    <property type="entry name" value="TMD0_ABC"/>
    <property type="match status" value="1"/>
</dbReference>
<dbReference type="InterPro" id="IPR003439">
    <property type="entry name" value="ABC_transporter-like_ATP-bd"/>
</dbReference>
<feature type="domain" description="ABC transmembrane type-1" evidence="19">
    <location>
        <begin position="934"/>
        <end position="1214"/>
    </location>
</feature>
<feature type="domain" description="ABC transporter" evidence="18">
    <location>
        <begin position="611"/>
        <end position="835"/>
    </location>
</feature>
<keyword evidence="6" id="KW-0926">Vacuole</keyword>
<dbReference type="PROSITE" id="PS50893">
    <property type="entry name" value="ABC_TRANSPORTER_2"/>
    <property type="match status" value="2"/>
</dbReference>
<feature type="transmembrane region" description="Helical" evidence="17">
    <location>
        <begin position="166"/>
        <end position="186"/>
    </location>
</feature>
<name>A0A8B0MFU6_EURAF</name>
<dbReference type="GO" id="GO:0015431">
    <property type="term" value="F:ABC-type glutathione S-conjugate transporter activity"/>
    <property type="evidence" value="ECO:0007669"/>
    <property type="project" value="UniProtKB-EC"/>
</dbReference>
<evidence type="ECO:0000256" key="5">
    <source>
        <dbReference type="ARBA" id="ARBA00022475"/>
    </source>
</evidence>
<dbReference type="GO" id="GO:0005524">
    <property type="term" value="F:ATP binding"/>
    <property type="evidence" value="ECO:0007669"/>
    <property type="project" value="UniProtKB-KW"/>
</dbReference>
<dbReference type="PANTHER" id="PTHR24223">
    <property type="entry name" value="ATP-BINDING CASSETTE SUB-FAMILY C"/>
    <property type="match status" value="1"/>
</dbReference>
<feature type="region of interest" description="Disordered" evidence="16">
    <location>
        <begin position="864"/>
        <end position="900"/>
    </location>
</feature>
<feature type="domain" description="ABC transporter" evidence="18">
    <location>
        <begin position="1252"/>
        <end position="1484"/>
    </location>
</feature>
<organism evidence="20">
    <name type="scientific">Eurytemora affinis</name>
    <name type="common">Copepod</name>
    <name type="synonym">Temora affinis</name>
    <dbReference type="NCBI Taxonomy" id="88015"/>
    <lineage>
        <taxon>Eukaryota</taxon>
        <taxon>Metazoa</taxon>
        <taxon>Ecdysozoa</taxon>
        <taxon>Arthropoda</taxon>
        <taxon>Crustacea</taxon>
        <taxon>Multicrustacea</taxon>
        <taxon>Hexanauplia</taxon>
        <taxon>Copepoda</taxon>
        <taxon>Calanoida</taxon>
        <taxon>Temoridae</taxon>
        <taxon>Eurytemora</taxon>
    </lineage>
</organism>
<reference evidence="20" key="2">
    <citation type="journal article" name="Mar. Pollut. Bull.">
        <title>The genome of the European estuarine calanoid copepod Eurytemora affinis: Potential use in molecular ecotoxicology.</title>
        <authorList>
            <person name="Choi B.S."/>
            <person name="Kim D.H."/>
            <person name="Kim M.S."/>
            <person name="Park J.C."/>
            <person name="Lee Y.H."/>
            <person name="Kim H.J."/>
            <person name="Jeong C.B."/>
            <person name="Hagiwara A."/>
            <person name="Souissi S."/>
            <person name="Lee J.S."/>
        </authorList>
    </citation>
    <scope>NUCLEOTIDE SEQUENCE</scope>
</reference>
<dbReference type="InterPro" id="IPR056227">
    <property type="entry name" value="TMD0_ABC"/>
</dbReference>
<reference evidence="20" key="1">
    <citation type="submission" date="2020-10" db="EMBL/GenBank/DDBJ databases">
        <authorList>
            <person name="Kim D.-H."/>
        </authorList>
    </citation>
    <scope>NUCLEOTIDE SEQUENCE</scope>
</reference>
<keyword evidence="4" id="KW-0813">Transport</keyword>
<comment type="catalytic activity">
    <reaction evidence="15">
        <text>leukotriene C4(in) + ATP + H2O = leukotriene C4(out) + ADP + phosphate + H(+)</text>
        <dbReference type="Rhea" id="RHEA:38963"/>
        <dbReference type="ChEBI" id="CHEBI:15377"/>
        <dbReference type="ChEBI" id="CHEBI:15378"/>
        <dbReference type="ChEBI" id="CHEBI:30616"/>
        <dbReference type="ChEBI" id="CHEBI:43474"/>
        <dbReference type="ChEBI" id="CHEBI:57973"/>
        <dbReference type="ChEBI" id="CHEBI:456216"/>
    </reaction>
    <physiologicalReaction direction="left-to-right" evidence="15">
        <dbReference type="Rhea" id="RHEA:38964"/>
    </physiologicalReaction>
</comment>